<evidence type="ECO:0000256" key="9">
    <source>
        <dbReference type="ARBA" id="ARBA00023136"/>
    </source>
</evidence>
<keyword evidence="5" id="KW-0521">NADP</keyword>
<dbReference type="InterPro" id="IPR000626">
    <property type="entry name" value="Ubiquitin-like_dom"/>
</dbReference>
<dbReference type="Gene3D" id="3.10.20.90">
    <property type="entry name" value="Phosphatidylinositol 3-kinase Catalytic Subunit, Chain A, domain 1"/>
    <property type="match status" value="1"/>
</dbReference>
<dbReference type="Pfam" id="PF02544">
    <property type="entry name" value="Steroid_dh"/>
    <property type="match status" value="1"/>
</dbReference>
<evidence type="ECO:0000256" key="6">
    <source>
        <dbReference type="ARBA" id="ARBA00022989"/>
    </source>
</evidence>
<keyword evidence="9" id="KW-0472">Membrane</keyword>
<dbReference type="PROSITE" id="PS50244">
    <property type="entry name" value="S5A_REDUCTASE"/>
    <property type="match status" value="1"/>
</dbReference>
<evidence type="ECO:0000256" key="2">
    <source>
        <dbReference type="ARBA" id="ARBA00007742"/>
    </source>
</evidence>
<evidence type="ECO:0000256" key="7">
    <source>
        <dbReference type="ARBA" id="ARBA00023002"/>
    </source>
</evidence>
<dbReference type="GO" id="GO:0042761">
    <property type="term" value="P:very long-chain fatty acid biosynthetic process"/>
    <property type="evidence" value="ECO:0007669"/>
    <property type="project" value="TreeGrafter"/>
</dbReference>
<name>A0A9P6NLM4_9BASI</name>
<comment type="subcellular location">
    <subcellularLocation>
        <location evidence="1">Endoplasmic reticulum membrane</location>
        <topology evidence="1">Multi-pass membrane protein</topology>
    </subcellularLocation>
</comment>
<comment type="similarity">
    <text evidence="2">Belongs to the steroid 5-alpha reductase family.</text>
</comment>
<keyword evidence="12" id="KW-1185">Reference proteome</keyword>
<keyword evidence="8" id="KW-0443">Lipid metabolism</keyword>
<evidence type="ECO:0000259" key="10">
    <source>
        <dbReference type="PROSITE" id="PS50053"/>
    </source>
</evidence>
<dbReference type="AlphaFoldDB" id="A0A9P6NLM4"/>
<dbReference type="InterPro" id="IPR001104">
    <property type="entry name" value="3-oxo-5_a-steroid_4-DH_C"/>
</dbReference>
<feature type="domain" description="Ubiquitin-like" evidence="10">
    <location>
        <begin position="2"/>
        <end position="79"/>
    </location>
</feature>
<accession>A0A9P6NLM4</accession>
<evidence type="ECO:0000256" key="3">
    <source>
        <dbReference type="ARBA" id="ARBA00022516"/>
    </source>
</evidence>
<keyword evidence="4" id="KW-0812">Transmembrane</keyword>
<evidence type="ECO:0000256" key="8">
    <source>
        <dbReference type="ARBA" id="ARBA00023098"/>
    </source>
</evidence>
<keyword evidence="3" id="KW-0444">Lipid biosynthesis</keyword>
<reference evidence="11" key="1">
    <citation type="submission" date="2013-11" db="EMBL/GenBank/DDBJ databases">
        <title>Genome sequence of the fusiform rust pathogen reveals effectors for host alternation and coevolution with pine.</title>
        <authorList>
            <consortium name="DOE Joint Genome Institute"/>
            <person name="Smith K."/>
            <person name="Pendleton A."/>
            <person name="Kubisiak T."/>
            <person name="Anderson C."/>
            <person name="Salamov A."/>
            <person name="Aerts A."/>
            <person name="Riley R."/>
            <person name="Clum A."/>
            <person name="Lindquist E."/>
            <person name="Ence D."/>
            <person name="Campbell M."/>
            <person name="Kronenberg Z."/>
            <person name="Feau N."/>
            <person name="Dhillon B."/>
            <person name="Hamelin R."/>
            <person name="Burleigh J."/>
            <person name="Smith J."/>
            <person name="Yandell M."/>
            <person name="Nelson C."/>
            <person name="Grigoriev I."/>
            <person name="Davis J."/>
        </authorList>
    </citation>
    <scope>NUCLEOTIDE SEQUENCE</scope>
    <source>
        <strain evidence="11">G11</strain>
    </source>
</reference>
<dbReference type="OrthoDB" id="540503at2759"/>
<dbReference type="Proteomes" id="UP000886653">
    <property type="component" value="Unassembled WGS sequence"/>
</dbReference>
<protein>
    <recommendedName>
        <fullName evidence="10">Ubiquitin-like domain-containing protein</fullName>
    </recommendedName>
</protein>
<evidence type="ECO:0000313" key="12">
    <source>
        <dbReference type="Proteomes" id="UP000886653"/>
    </source>
</evidence>
<dbReference type="PANTHER" id="PTHR10556">
    <property type="entry name" value="3-OXO-5-ALPHA-STEROID 4-DEHYDROGENASE"/>
    <property type="match status" value="1"/>
</dbReference>
<dbReference type="InterPro" id="IPR039357">
    <property type="entry name" value="SRD5A/TECR"/>
</dbReference>
<dbReference type="InterPro" id="IPR029071">
    <property type="entry name" value="Ubiquitin-like_domsf"/>
</dbReference>
<evidence type="ECO:0000313" key="11">
    <source>
        <dbReference type="EMBL" id="KAG0145771.1"/>
    </source>
</evidence>
<keyword evidence="6" id="KW-1133">Transmembrane helix</keyword>
<dbReference type="GO" id="GO:0016627">
    <property type="term" value="F:oxidoreductase activity, acting on the CH-CH group of donors"/>
    <property type="evidence" value="ECO:0007669"/>
    <property type="project" value="InterPro"/>
</dbReference>
<organism evidence="11 12">
    <name type="scientific">Cronartium quercuum f. sp. fusiforme G11</name>
    <dbReference type="NCBI Taxonomy" id="708437"/>
    <lineage>
        <taxon>Eukaryota</taxon>
        <taxon>Fungi</taxon>
        <taxon>Dikarya</taxon>
        <taxon>Basidiomycota</taxon>
        <taxon>Pucciniomycotina</taxon>
        <taxon>Pucciniomycetes</taxon>
        <taxon>Pucciniales</taxon>
        <taxon>Coleosporiaceae</taxon>
        <taxon>Cronartium</taxon>
    </lineage>
</organism>
<evidence type="ECO:0000256" key="5">
    <source>
        <dbReference type="ARBA" id="ARBA00022857"/>
    </source>
</evidence>
<dbReference type="SUPFAM" id="SSF54236">
    <property type="entry name" value="Ubiquitin-like"/>
    <property type="match status" value="1"/>
</dbReference>
<evidence type="ECO:0000256" key="4">
    <source>
        <dbReference type="ARBA" id="ARBA00022692"/>
    </source>
</evidence>
<gene>
    <name evidence="11" type="ORF">CROQUDRAFT_658287</name>
</gene>
<keyword evidence="7" id="KW-0560">Oxidoreductase</keyword>
<dbReference type="PROSITE" id="PS50053">
    <property type="entry name" value="UBIQUITIN_2"/>
    <property type="match status" value="1"/>
</dbReference>
<proteinExistence type="inferred from homology"/>
<evidence type="ECO:0000256" key="1">
    <source>
        <dbReference type="ARBA" id="ARBA00004477"/>
    </source>
</evidence>
<sequence length="310" mass="35138">MVSLTLNSRSKTIKSFKADLNDSQSIDSLTVRDLKTIVKQNTRLDPLRQRLTTADKKVLDDDQKRLSDYGIQDGDEIVFKDLGPQISWKTVFLIEYLGPLFIHPLFYFSNPISDRIYKGPVSHSTMQTVAFGLVTAHFVKRELETVFVHRFSNATMPLTNIFKNSFHYWILSGVLLALPIYGQSSSALSIKGTLFDSPLWIGSCLALWSYAELSNLTVHLHLRSLRPPGTRTRVLPYGYGFKLVHCPNYLFESLAWLAFTALTGSRAAVLFLGVSTGQMTVWAIKKAKNYRQEFGDKVPKDQKAMFPYIL</sequence>
<comment type="caution">
    <text evidence="11">The sequence shown here is derived from an EMBL/GenBank/DDBJ whole genome shotgun (WGS) entry which is preliminary data.</text>
</comment>
<dbReference type="EMBL" id="MU167271">
    <property type="protein sequence ID" value="KAG0145771.1"/>
    <property type="molecule type" value="Genomic_DNA"/>
</dbReference>
<dbReference type="PANTHER" id="PTHR10556:SF28">
    <property type="entry name" value="VERY-LONG-CHAIN ENOYL-COA REDUCTASE"/>
    <property type="match status" value="1"/>
</dbReference>
<dbReference type="GO" id="GO:0005789">
    <property type="term" value="C:endoplasmic reticulum membrane"/>
    <property type="evidence" value="ECO:0007669"/>
    <property type="project" value="UniProtKB-SubCell"/>
</dbReference>